<gene>
    <name evidence="1" type="ORF">OB951_00155</name>
</gene>
<dbReference type="EMBL" id="JAOPMH010000001">
    <property type="protein sequence ID" value="MDH7889042.1"/>
    <property type="molecule type" value="Genomic_DNA"/>
</dbReference>
<sequence length="127" mass="15019">MPYEVRHEPEDEYDFGYSETRYRLVDVATGEIVDDAQGYGYRTAAGAHRAYGYKSMPKSGKREIASVKSRVRRFREENPTFVDDMEYCMLNACKDGVEYTFKDFRKLLDEEKPDLRELTPEQLFRYI</sequence>
<organism evidence="1 2">
    <name type="scientific">Bifidobacterium catenulatum subsp. kashiwanohense</name>
    <dbReference type="NCBI Taxonomy" id="630129"/>
    <lineage>
        <taxon>Bacteria</taxon>
        <taxon>Bacillati</taxon>
        <taxon>Actinomycetota</taxon>
        <taxon>Actinomycetes</taxon>
        <taxon>Bifidobacteriales</taxon>
        <taxon>Bifidobacteriaceae</taxon>
        <taxon>Bifidobacterium</taxon>
    </lineage>
</organism>
<name>A0AA43T2F8_9BIFI</name>
<dbReference type="AlphaFoldDB" id="A0AA43T2F8"/>
<reference evidence="1" key="1">
    <citation type="submission" date="2022-09" db="EMBL/GenBank/DDBJ databases">
        <authorList>
            <person name="Orihara K."/>
        </authorList>
    </citation>
    <scope>NUCLEOTIDE SEQUENCE</scope>
    <source>
        <strain evidence="1">YIT 13062</strain>
    </source>
</reference>
<evidence type="ECO:0000313" key="1">
    <source>
        <dbReference type="EMBL" id="MDH7889042.1"/>
    </source>
</evidence>
<dbReference type="Proteomes" id="UP001161916">
    <property type="component" value="Unassembled WGS sequence"/>
</dbReference>
<reference evidence="1" key="2">
    <citation type="journal article" date="2023" name="Gut Microbes">
        <title>Characterization of Bifidobacterium kashiwanohense that utilizes both milk- and plant-derived oligosaccharides.</title>
        <authorList>
            <person name="Orihara K."/>
            <person name="Yahagi K."/>
            <person name="Saito Y."/>
            <person name="Watanabe Y."/>
            <person name="Sasai T."/>
            <person name="Hara T."/>
            <person name="Tsukuda N."/>
            <person name="Oki K."/>
            <person name="Fujimoto J."/>
            <person name="Matsuki T."/>
        </authorList>
    </citation>
    <scope>NUCLEOTIDE SEQUENCE</scope>
    <source>
        <strain evidence="1">YIT 13062</strain>
    </source>
</reference>
<dbReference type="RefSeq" id="WP_281105237.1">
    <property type="nucleotide sequence ID" value="NZ_JAOPMH010000001.1"/>
</dbReference>
<accession>A0AA43T2F8</accession>
<evidence type="ECO:0000313" key="2">
    <source>
        <dbReference type="Proteomes" id="UP001161916"/>
    </source>
</evidence>
<comment type="caution">
    <text evidence="1">The sequence shown here is derived from an EMBL/GenBank/DDBJ whole genome shotgun (WGS) entry which is preliminary data.</text>
</comment>
<protein>
    <submittedName>
        <fullName evidence="1">Uncharacterized protein</fullName>
    </submittedName>
</protein>
<proteinExistence type="predicted"/>